<dbReference type="RefSeq" id="WP_241986942.1">
    <property type="nucleotide sequence ID" value="NZ_FNFU01000011.1"/>
</dbReference>
<sequence>MNTLAFSIRRTIAADWREIRDLRLEMIRDTPSAYNETLEGALGNDEAEWRMRGERGTADHGIAVAAIDNAGRWVGAMAGFVSEQVAGPLLVGVYVAPGYRGGEVGVTDALLSAVESWARTESGRLFLHVHEDNARARTAYERRGFTATGEALPYNLDPGRNELEMVKELEHV</sequence>
<dbReference type="STRING" id="386301.SAMN05216282_11129"/>
<dbReference type="Proteomes" id="UP000198701">
    <property type="component" value="Unassembled WGS sequence"/>
</dbReference>
<evidence type="ECO:0000259" key="1">
    <source>
        <dbReference type="PROSITE" id="PS51186"/>
    </source>
</evidence>
<dbReference type="SUPFAM" id="SSF55729">
    <property type="entry name" value="Acyl-CoA N-acyltransferases (Nat)"/>
    <property type="match status" value="1"/>
</dbReference>
<dbReference type="GO" id="GO:0016747">
    <property type="term" value="F:acyltransferase activity, transferring groups other than amino-acyl groups"/>
    <property type="evidence" value="ECO:0007669"/>
    <property type="project" value="InterPro"/>
</dbReference>
<dbReference type="AlphaFoldDB" id="A0A1G9E4Z7"/>
<dbReference type="EMBL" id="FNFU01000011">
    <property type="protein sequence ID" value="SDK71162.1"/>
    <property type="molecule type" value="Genomic_DNA"/>
</dbReference>
<keyword evidence="2" id="KW-0808">Transferase</keyword>
<dbReference type="InterPro" id="IPR000182">
    <property type="entry name" value="GNAT_dom"/>
</dbReference>
<dbReference type="PROSITE" id="PS51186">
    <property type="entry name" value="GNAT"/>
    <property type="match status" value="1"/>
</dbReference>
<evidence type="ECO:0000313" key="2">
    <source>
        <dbReference type="EMBL" id="SDK71162.1"/>
    </source>
</evidence>
<dbReference type="Pfam" id="PF00583">
    <property type="entry name" value="Acetyltransf_1"/>
    <property type="match status" value="1"/>
</dbReference>
<gene>
    <name evidence="2" type="ORF">SAMN05216282_11129</name>
</gene>
<feature type="domain" description="N-acetyltransferase" evidence="1">
    <location>
        <begin position="17"/>
        <end position="170"/>
    </location>
</feature>
<dbReference type="InterPro" id="IPR016181">
    <property type="entry name" value="Acyl_CoA_acyltransferase"/>
</dbReference>
<accession>A0A1G9E4Z7</accession>
<dbReference type="Gene3D" id="3.40.630.30">
    <property type="match status" value="1"/>
</dbReference>
<proteinExistence type="predicted"/>
<evidence type="ECO:0000313" key="3">
    <source>
        <dbReference type="Proteomes" id="UP000198701"/>
    </source>
</evidence>
<keyword evidence="3" id="KW-1185">Reference proteome</keyword>
<organism evidence="2 3">
    <name type="scientific">Cryobacterium psychrotolerans</name>
    <dbReference type="NCBI Taxonomy" id="386301"/>
    <lineage>
        <taxon>Bacteria</taxon>
        <taxon>Bacillati</taxon>
        <taxon>Actinomycetota</taxon>
        <taxon>Actinomycetes</taxon>
        <taxon>Micrococcales</taxon>
        <taxon>Microbacteriaceae</taxon>
        <taxon>Cryobacterium</taxon>
    </lineage>
</organism>
<name>A0A1G9E4Z7_9MICO</name>
<protein>
    <submittedName>
        <fullName evidence="2">Acetyltransferase (GNAT) family protein</fullName>
    </submittedName>
</protein>
<reference evidence="2 3" key="1">
    <citation type="submission" date="2016-10" db="EMBL/GenBank/DDBJ databases">
        <authorList>
            <person name="de Groot N.N."/>
        </authorList>
    </citation>
    <scope>NUCLEOTIDE SEQUENCE [LARGE SCALE GENOMIC DNA]</scope>
    <source>
        <strain evidence="2 3">CGMCC 1.5382</strain>
    </source>
</reference>